<dbReference type="PROSITE" id="PS50089">
    <property type="entry name" value="ZF_RING_2"/>
    <property type="match status" value="1"/>
</dbReference>
<evidence type="ECO:0000313" key="4">
    <source>
        <dbReference type="EMBL" id="TPX19035.1"/>
    </source>
</evidence>
<dbReference type="EMBL" id="SKBQ01000102">
    <property type="protein sequence ID" value="TPX19035.1"/>
    <property type="molecule type" value="Genomic_DNA"/>
</dbReference>
<dbReference type="Proteomes" id="UP000319257">
    <property type="component" value="Unassembled WGS sequence"/>
</dbReference>
<dbReference type="InterPro" id="IPR013083">
    <property type="entry name" value="Znf_RING/FYVE/PHD"/>
</dbReference>
<dbReference type="GeneID" id="41978726"/>
<feature type="compositionally biased region" description="Polar residues" evidence="2">
    <location>
        <begin position="63"/>
        <end position="74"/>
    </location>
</feature>
<sequence length="223" mass="24270">MATEHPAALPVRLDISPLDFTLHWPYARPPTSAPATEAGGVGNQGTDGLQSTPPEPARVETEPSVSAQNNQTAQEADSETPDADDEEPDEIHYWWEYLDARKEGCSFVVNCPICSKGLKVYGTSRVAGTTPDLEDAFVLHCGHFVGVDCMDFWMQDLVDEQAVCPMCRASLIHQLCGHLAASKIKHPERAHFDVADIVGMISCLERFGLGEAVPGYCLDCRGI</sequence>
<reference evidence="4 5" key="1">
    <citation type="submission" date="2019-06" db="EMBL/GenBank/DDBJ databases">
        <title>Draft genome sequence of the filamentous fungus Phialemoniopsis curvata isolated from diesel fuel.</title>
        <authorList>
            <person name="Varaljay V.A."/>
            <person name="Lyon W.J."/>
            <person name="Crouch A.L."/>
            <person name="Drake C.E."/>
            <person name="Hollomon J.M."/>
            <person name="Nadeau L.J."/>
            <person name="Nunn H.S."/>
            <person name="Stevenson B.S."/>
            <person name="Bojanowski C.L."/>
            <person name="Crookes-Goodson W.J."/>
        </authorList>
    </citation>
    <scope>NUCLEOTIDE SEQUENCE [LARGE SCALE GENOMIC DNA]</scope>
    <source>
        <strain evidence="4 5">D216</strain>
    </source>
</reference>
<protein>
    <recommendedName>
        <fullName evidence="3">RING-type domain-containing protein</fullName>
    </recommendedName>
</protein>
<evidence type="ECO:0000313" key="5">
    <source>
        <dbReference type="Proteomes" id="UP000319257"/>
    </source>
</evidence>
<dbReference type="Gene3D" id="3.30.40.10">
    <property type="entry name" value="Zinc/RING finger domain, C3HC4 (zinc finger)"/>
    <property type="match status" value="1"/>
</dbReference>
<dbReference type="SUPFAM" id="SSF57850">
    <property type="entry name" value="RING/U-box"/>
    <property type="match status" value="1"/>
</dbReference>
<evidence type="ECO:0000256" key="2">
    <source>
        <dbReference type="SAM" id="MobiDB-lite"/>
    </source>
</evidence>
<feature type="region of interest" description="Disordered" evidence="2">
    <location>
        <begin position="29"/>
        <end position="87"/>
    </location>
</feature>
<dbReference type="GO" id="GO:0008270">
    <property type="term" value="F:zinc ion binding"/>
    <property type="evidence" value="ECO:0007669"/>
    <property type="project" value="UniProtKB-KW"/>
</dbReference>
<comment type="caution">
    <text evidence="4">The sequence shown here is derived from an EMBL/GenBank/DDBJ whole genome shotgun (WGS) entry which is preliminary data.</text>
</comment>
<dbReference type="CDD" id="cd16448">
    <property type="entry name" value="RING-H2"/>
    <property type="match status" value="1"/>
</dbReference>
<evidence type="ECO:0000259" key="3">
    <source>
        <dbReference type="PROSITE" id="PS50089"/>
    </source>
</evidence>
<gene>
    <name evidence="4" type="ORF">E0L32_011279</name>
</gene>
<dbReference type="AlphaFoldDB" id="A0A507B793"/>
<evidence type="ECO:0000256" key="1">
    <source>
        <dbReference type="PROSITE-ProRule" id="PRU00175"/>
    </source>
</evidence>
<proteinExistence type="predicted"/>
<keyword evidence="5" id="KW-1185">Reference proteome</keyword>
<keyword evidence="1" id="KW-0479">Metal-binding</keyword>
<feature type="domain" description="RING-type" evidence="3">
    <location>
        <begin position="111"/>
        <end position="168"/>
    </location>
</feature>
<dbReference type="InterPro" id="IPR001841">
    <property type="entry name" value="Znf_RING"/>
</dbReference>
<feature type="compositionally biased region" description="Acidic residues" evidence="2">
    <location>
        <begin position="76"/>
        <end position="87"/>
    </location>
</feature>
<organism evidence="4 5">
    <name type="scientific">Thyridium curvatum</name>
    <dbReference type="NCBI Taxonomy" id="1093900"/>
    <lineage>
        <taxon>Eukaryota</taxon>
        <taxon>Fungi</taxon>
        <taxon>Dikarya</taxon>
        <taxon>Ascomycota</taxon>
        <taxon>Pezizomycotina</taxon>
        <taxon>Sordariomycetes</taxon>
        <taxon>Sordariomycetidae</taxon>
        <taxon>Thyridiales</taxon>
        <taxon>Thyridiaceae</taxon>
        <taxon>Thyridium</taxon>
    </lineage>
</organism>
<name>A0A507B793_9PEZI</name>
<keyword evidence="1" id="KW-0863">Zinc-finger</keyword>
<dbReference type="RefSeq" id="XP_031000746.1">
    <property type="nucleotide sequence ID" value="XM_031133991.1"/>
</dbReference>
<accession>A0A507B793</accession>
<dbReference type="InParanoid" id="A0A507B793"/>
<keyword evidence="1" id="KW-0862">Zinc</keyword>